<dbReference type="EMBL" id="WTZA01000001">
    <property type="protein sequence ID" value="MXO74903.1"/>
    <property type="molecule type" value="Genomic_DNA"/>
</dbReference>
<feature type="domain" description="Methyltransferase type 11" evidence="1">
    <location>
        <begin position="56"/>
        <end position="143"/>
    </location>
</feature>
<proteinExistence type="predicted"/>
<dbReference type="CDD" id="cd02440">
    <property type="entry name" value="AdoMet_MTases"/>
    <property type="match status" value="1"/>
</dbReference>
<evidence type="ECO:0000313" key="3">
    <source>
        <dbReference type="Proteomes" id="UP000439522"/>
    </source>
</evidence>
<evidence type="ECO:0000259" key="1">
    <source>
        <dbReference type="Pfam" id="PF08241"/>
    </source>
</evidence>
<gene>
    <name evidence="2" type="ORF">GRI40_06670</name>
</gene>
<dbReference type="Pfam" id="PF08241">
    <property type="entry name" value="Methyltransf_11"/>
    <property type="match status" value="1"/>
</dbReference>
<dbReference type="InterPro" id="IPR013216">
    <property type="entry name" value="Methyltransf_11"/>
</dbReference>
<dbReference type="OrthoDB" id="7583028at2"/>
<dbReference type="Gene3D" id="3.40.50.150">
    <property type="entry name" value="Vaccinia Virus protein VP39"/>
    <property type="match status" value="2"/>
</dbReference>
<dbReference type="GO" id="GO:0008757">
    <property type="term" value="F:S-adenosylmethionine-dependent methyltransferase activity"/>
    <property type="evidence" value="ECO:0007669"/>
    <property type="project" value="InterPro"/>
</dbReference>
<dbReference type="SUPFAM" id="SSF53335">
    <property type="entry name" value="S-adenosyl-L-methionine-dependent methyltransferases"/>
    <property type="match status" value="1"/>
</dbReference>
<keyword evidence="2" id="KW-0808">Transferase</keyword>
<evidence type="ECO:0000313" key="2">
    <source>
        <dbReference type="EMBL" id="MXO74903.1"/>
    </source>
</evidence>
<protein>
    <submittedName>
        <fullName evidence="2">Methyltransferase domain-containing protein</fullName>
    </submittedName>
</protein>
<keyword evidence="2" id="KW-0489">Methyltransferase</keyword>
<dbReference type="Proteomes" id="UP000439522">
    <property type="component" value="Unassembled WGS sequence"/>
</dbReference>
<dbReference type="GO" id="GO:0032259">
    <property type="term" value="P:methylation"/>
    <property type="evidence" value="ECO:0007669"/>
    <property type="project" value="UniProtKB-KW"/>
</dbReference>
<dbReference type="RefSeq" id="WP_160610612.1">
    <property type="nucleotide sequence ID" value="NZ_WTZA01000001.1"/>
</dbReference>
<comment type="caution">
    <text evidence="2">The sequence shown here is derived from an EMBL/GenBank/DDBJ whole genome shotgun (WGS) entry which is preliminary data.</text>
</comment>
<keyword evidence="3" id="KW-1185">Reference proteome</keyword>
<name>A0A6I4TCW7_9SPHN</name>
<dbReference type="AlphaFoldDB" id="A0A6I4TCW7"/>
<reference evidence="2 3" key="1">
    <citation type="submission" date="2019-12" db="EMBL/GenBank/DDBJ databases">
        <title>Genomic-based taxomic classification of the family Erythrobacteraceae.</title>
        <authorList>
            <person name="Xu L."/>
        </authorList>
    </citation>
    <scope>NUCLEOTIDE SEQUENCE [LARGE SCALE GENOMIC DNA]</scope>
    <source>
        <strain evidence="2 3">100921-2</strain>
    </source>
</reference>
<dbReference type="InterPro" id="IPR029063">
    <property type="entry name" value="SAM-dependent_MTases_sf"/>
</dbReference>
<organism evidence="2 3">
    <name type="scientific">Tsuneonella aeria</name>
    <dbReference type="NCBI Taxonomy" id="1837929"/>
    <lineage>
        <taxon>Bacteria</taxon>
        <taxon>Pseudomonadati</taxon>
        <taxon>Pseudomonadota</taxon>
        <taxon>Alphaproteobacteria</taxon>
        <taxon>Sphingomonadales</taxon>
        <taxon>Erythrobacteraceae</taxon>
        <taxon>Tsuneonella</taxon>
    </lineage>
</organism>
<accession>A0A6I4TCW7</accession>
<sequence>MTEGPRANAWQAFWRDRPAGGRNPGCLPHDGGALATLQRTAWHGFAAALPANARTLDIGTGDGRVMHWMREVRGDLDCQGIDLSPTLPPAPPGTVSTGGIAMEHLPFPAAHFDAVTSQFALEYGDLPVAFAQVARVLRPGGSVGMLTHRADGPLLQHNLARKGAIAWAIEAKALPEAARLSLRALPPHAGAIPSAFGDAVAEAEASFGKQSPAFEIAEAIRQALARTASDGADAARGMIDRIEALAIGESGRIAALEQACRAIADEDALRETLRRVGLEQVAARPLSVAPGDGSFADFRHLVSRRG</sequence>